<dbReference type="InterPro" id="IPR019919">
    <property type="entry name" value="Lucif-like_OxRdtase_MSMEG_2256"/>
</dbReference>
<dbReference type="Proteomes" id="UP000188929">
    <property type="component" value="Unassembled WGS sequence"/>
</dbReference>
<evidence type="ECO:0000259" key="1">
    <source>
        <dbReference type="Pfam" id="PF00296"/>
    </source>
</evidence>
<evidence type="ECO:0000313" key="2">
    <source>
        <dbReference type="EMBL" id="ONH33234.1"/>
    </source>
</evidence>
<dbReference type="InterPro" id="IPR036661">
    <property type="entry name" value="Luciferase-like_sf"/>
</dbReference>
<feature type="domain" description="Luciferase-like" evidence="1">
    <location>
        <begin position="12"/>
        <end position="305"/>
    </location>
</feature>
<dbReference type="PANTHER" id="PTHR43244:SF2">
    <property type="entry name" value="CONSERVED HYPOTHETICAL ALANINE AND PROLINE-RICH PROTEIN"/>
    <property type="match status" value="1"/>
</dbReference>
<evidence type="ECO:0000313" key="3">
    <source>
        <dbReference type="Proteomes" id="UP000188929"/>
    </source>
</evidence>
<dbReference type="STRING" id="1834516.BL253_02365"/>
<gene>
    <name evidence="2" type="ORF">BL253_02365</name>
</gene>
<dbReference type="Pfam" id="PF00296">
    <property type="entry name" value="Bac_luciferase"/>
    <property type="match status" value="1"/>
</dbReference>
<dbReference type="NCBIfam" id="TIGR03617">
    <property type="entry name" value="F420_MSMEG_2256"/>
    <property type="match status" value="1"/>
</dbReference>
<reference evidence="3" key="1">
    <citation type="submission" date="2016-10" db="EMBL/GenBank/DDBJ databases">
        <title>Frankia sp. NRRL B-16386 Genome sequencing.</title>
        <authorList>
            <person name="Ghodhbane-Gtari F."/>
            <person name="Swanson E."/>
            <person name="Gueddou A."/>
            <person name="Hezbri K."/>
            <person name="Ktari K."/>
            <person name="Nouioui I."/>
            <person name="Morris K."/>
            <person name="Simpson S."/>
            <person name="Abebe-Akele F."/>
            <person name="Thomas K."/>
            <person name="Gtari M."/>
            <person name="Tisa L.S."/>
        </authorList>
    </citation>
    <scope>NUCLEOTIDE SEQUENCE [LARGE SCALE GENOMIC DNA]</scope>
    <source>
        <strain evidence="3">NRRL B-16386</strain>
    </source>
</reference>
<comment type="caution">
    <text evidence="2">The sequence shown here is derived from an EMBL/GenBank/DDBJ whole genome shotgun (WGS) entry which is preliminary data.</text>
</comment>
<dbReference type="GO" id="GO:0016705">
    <property type="term" value="F:oxidoreductase activity, acting on paired donors, with incorporation or reduction of molecular oxygen"/>
    <property type="evidence" value="ECO:0007669"/>
    <property type="project" value="InterPro"/>
</dbReference>
<sequence>MKIDGTLGALEVAAGQAGDAEAVGYDGVWTGEVSQDPFLPLALAAQATSRVTVGTSIAVALSRSPMSLAYTANDLQRFSGGRFSLGLGSQVKAHITRRFSMPWGRPAAQMREFVLAMRAAWSSWADGTPLAFEGEYYAHTLMPPAFVPTPHPFGPPRVLLAGVGDVMTRVAGEVADGFFCHWFTTPRWIRERTIPALAEGRRRAGATFDGFDIVVGGFVATGTDAEITAGIARMRSQIAFYGSTPAYRGVLELHGWGDLGAELTALSKQNRWAEMATLIDDDMVDAFGIVAAPAELPARVAERFGGLATRITLSPPSSFTPDQTRETVAAIQALPGARIAPAALAAEAARVS</sequence>
<dbReference type="EMBL" id="MOMC01000006">
    <property type="protein sequence ID" value="ONH33234.1"/>
    <property type="molecule type" value="Genomic_DNA"/>
</dbReference>
<dbReference type="CDD" id="cd01097">
    <property type="entry name" value="Tetrahydromethanopterin_reductase"/>
    <property type="match status" value="1"/>
</dbReference>
<dbReference type="InterPro" id="IPR011251">
    <property type="entry name" value="Luciferase-like_dom"/>
</dbReference>
<accession>A0A1V2IJ72</accession>
<dbReference type="PANTHER" id="PTHR43244">
    <property type="match status" value="1"/>
</dbReference>
<name>A0A1V2IJ72_9ACTN</name>
<organism evidence="2 3">
    <name type="scientific">Pseudofrankia asymbiotica</name>
    <dbReference type="NCBI Taxonomy" id="1834516"/>
    <lineage>
        <taxon>Bacteria</taxon>
        <taxon>Bacillati</taxon>
        <taxon>Actinomycetota</taxon>
        <taxon>Actinomycetes</taxon>
        <taxon>Frankiales</taxon>
        <taxon>Frankiaceae</taxon>
        <taxon>Pseudofrankia</taxon>
    </lineage>
</organism>
<dbReference type="Gene3D" id="3.20.20.30">
    <property type="entry name" value="Luciferase-like domain"/>
    <property type="match status" value="1"/>
</dbReference>
<keyword evidence="3" id="KW-1185">Reference proteome</keyword>
<dbReference type="OrthoDB" id="3284378at2"/>
<dbReference type="InterPro" id="IPR050564">
    <property type="entry name" value="F420-G6PD/mer"/>
</dbReference>
<dbReference type="RefSeq" id="WP_076813192.1">
    <property type="nucleotide sequence ID" value="NZ_MOMC01000006.1"/>
</dbReference>
<dbReference type="SUPFAM" id="SSF51679">
    <property type="entry name" value="Bacterial luciferase-like"/>
    <property type="match status" value="1"/>
</dbReference>
<proteinExistence type="predicted"/>
<protein>
    <submittedName>
        <fullName evidence="2">LLM class F420-dependent oxidoreductase</fullName>
    </submittedName>
</protein>
<dbReference type="AlphaFoldDB" id="A0A1V2IJ72"/>